<accession>A0A1G2F831</accession>
<dbReference type="STRING" id="1801992.A2Y98_01095"/>
<dbReference type="GO" id="GO:0046872">
    <property type="term" value="F:metal ion binding"/>
    <property type="evidence" value="ECO:0007669"/>
    <property type="project" value="InterPro"/>
</dbReference>
<evidence type="ECO:0000256" key="1">
    <source>
        <dbReference type="PROSITE-ProRule" id="PRU00409"/>
    </source>
</evidence>
<dbReference type="SUPFAM" id="SSF56059">
    <property type="entry name" value="Glutathione synthetase ATP-binding domain-like"/>
    <property type="match status" value="1"/>
</dbReference>
<reference evidence="3 4" key="1">
    <citation type="journal article" date="2016" name="Nat. Commun.">
        <title>Thousands of microbial genomes shed light on interconnected biogeochemical processes in an aquifer system.</title>
        <authorList>
            <person name="Anantharaman K."/>
            <person name="Brown C.T."/>
            <person name="Hug L.A."/>
            <person name="Sharon I."/>
            <person name="Castelle C.J."/>
            <person name="Probst A.J."/>
            <person name="Thomas B.C."/>
            <person name="Singh A."/>
            <person name="Wilkins M.J."/>
            <person name="Karaoz U."/>
            <person name="Brodie E.L."/>
            <person name="Williams K.H."/>
            <person name="Hubbard S.S."/>
            <person name="Banfield J.F."/>
        </authorList>
    </citation>
    <scope>NUCLEOTIDE SEQUENCE [LARGE SCALE GENOMIC DNA]</scope>
</reference>
<dbReference type="GO" id="GO:0005524">
    <property type="term" value="F:ATP binding"/>
    <property type="evidence" value="ECO:0007669"/>
    <property type="project" value="UniProtKB-UniRule"/>
</dbReference>
<dbReference type="Proteomes" id="UP000179099">
    <property type="component" value="Unassembled WGS sequence"/>
</dbReference>
<keyword evidence="1" id="KW-0067">ATP-binding</keyword>
<gene>
    <name evidence="3" type="ORF">A2Y98_01095</name>
</gene>
<sequence length="308" mass="35213">MKKKIKNILITCAGGSSSIFFAQKMKRRFNIFLADGSDQSIAPFLGFPFVKVPFGNDPSYEKVISSIIKKWDIQCVVPGADEELLPVKKICAKNPGILAIVPSADFIALCLNKKKLMEVLAGLKISYLPPFKNIDEIKYPAFAKPNFGRGSRQAHKIESERQMEGYLKLYNKKFSDTLVQPFIEGTEYTVSVIVNNLNKIIGVVPKKIILKRGITKAAVTERSRLIENISKKIIRELKPNGPFNIQLKIFKNRVYIFEINPRLSTTAVQTDMAFGNEIELYIKYYGREKINKRPRMKENVYLYRYDQN</sequence>
<dbReference type="AlphaFoldDB" id="A0A1G2F831"/>
<dbReference type="Gene3D" id="3.40.50.20">
    <property type="match status" value="1"/>
</dbReference>
<feature type="non-terminal residue" evidence="3">
    <location>
        <position position="308"/>
    </location>
</feature>
<dbReference type="EMBL" id="MHMW01000017">
    <property type="protein sequence ID" value="OGZ34229.1"/>
    <property type="molecule type" value="Genomic_DNA"/>
</dbReference>
<evidence type="ECO:0000259" key="2">
    <source>
        <dbReference type="PROSITE" id="PS50975"/>
    </source>
</evidence>
<protein>
    <recommendedName>
        <fullName evidence="2">ATP-grasp domain-containing protein</fullName>
    </recommendedName>
</protein>
<organism evidence="3 4">
    <name type="scientific">Candidatus Portnoybacteria bacterium RBG_19FT_COMBO_36_7</name>
    <dbReference type="NCBI Taxonomy" id="1801992"/>
    <lineage>
        <taxon>Bacteria</taxon>
        <taxon>Candidatus Portnoyibacteriota</taxon>
    </lineage>
</organism>
<evidence type="ECO:0000313" key="3">
    <source>
        <dbReference type="EMBL" id="OGZ34229.1"/>
    </source>
</evidence>
<proteinExistence type="predicted"/>
<evidence type="ECO:0000313" key="4">
    <source>
        <dbReference type="Proteomes" id="UP000179099"/>
    </source>
</evidence>
<feature type="domain" description="ATP-grasp" evidence="2">
    <location>
        <begin position="93"/>
        <end position="286"/>
    </location>
</feature>
<name>A0A1G2F831_9BACT</name>
<dbReference type="InterPro" id="IPR011761">
    <property type="entry name" value="ATP-grasp"/>
</dbReference>
<keyword evidence="1" id="KW-0547">Nucleotide-binding</keyword>
<dbReference type="Pfam" id="PF15632">
    <property type="entry name" value="ATPgrasp_Ter"/>
    <property type="match status" value="1"/>
</dbReference>
<dbReference type="PROSITE" id="PS50975">
    <property type="entry name" value="ATP_GRASP"/>
    <property type="match status" value="1"/>
</dbReference>
<dbReference type="Gene3D" id="3.30.470.20">
    <property type="entry name" value="ATP-grasp fold, B domain"/>
    <property type="match status" value="1"/>
</dbReference>
<comment type="caution">
    <text evidence="3">The sequence shown here is derived from an EMBL/GenBank/DDBJ whole genome shotgun (WGS) entry which is preliminary data.</text>
</comment>